<dbReference type="InterPro" id="IPR007345">
    <property type="entry name" value="Polysacch_pyruvyl_Trfase"/>
</dbReference>
<dbReference type="RefSeq" id="WP_008938523.1">
    <property type="nucleotide sequence ID" value="NZ_APAT01000015.1"/>
</dbReference>
<keyword evidence="3" id="KW-1185">Reference proteome</keyword>
<dbReference type="eggNOG" id="COG2327">
    <property type="taxonomic scope" value="Bacteria"/>
</dbReference>
<dbReference type="AlphaFoldDB" id="M7CPJ2"/>
<dbReference type="STRING" id="1288826.MSNKSG1_06883"/>
<accession>M7CPJ2</accession>
<sequence>MAIFYYRDFRTDFASSNFGDDINPFLMGNLFSRKLIDSEKVCIVGVGTLINDKNINKIQNFSKKIIFSSGVGYGEVKNRLDASWDLVCVRGPKSAFQLGVDPKYGIADGAILLSDYFPVIDSSQRTSGNIFIPHIRTHWAAGLPLKDAVESIGFRYVTPDLPPEKFIEIVSSSRLVVTEAMHGAILADTMRTPWIPINIFEHLAFKWEDWYESMGIEYAIHNLNPKIWNPPKNLIYRYLKMPYQDFKKRSIARFLEKLIDTATPCLSENDVLVERKAQLYEKIDYINMKYGL</sequence>
<dbReference type="Pfam" id="PF04230">
    <property type="entry name" value="PS_pyruv_trans"/>
    <property type="match status" value="1"/>
</dbReference>
<name>M7CPJ2_9GAMM</name>
<comment type="caution">
    <text evidence="2">The sequence shown here is derived from an EMBL/GenBank/DDBJ whole genome shotgun (WGS) entry which is preliminary data.</text>
</comment>
<evidence type="ECO:0000313" key="3">
    <source>
        <dbReference type="Proteomes" id="UP000011960"/>
    </source>
</evidence>
<proteinExistence type="predicted"/>
<evidence type="ECO:0000313" key="2">
    <source>
        <dbReference type="EMBL" id="EMP55576.1"/>
    </source>
</evidence>
<feature type="domain" description="Polysaccharide pyruvyl transferase" evidence="1">
    <location>
        <begin position="36"/>
        <end position="198"/>
    </location>
</feature>
<organism evidence="2 3">
    <name type="scientific">Marinobacter santoriniensis NKSG1</name>
    <dbReference type="NCBI Taxonomy" id="1288826"/>
    <lineage>
        <taxon>Bacteria</taxon>
        <taxon>Pseudomonadati</taxon>
        <taxon>Pseudomonadota</taxon>
        <taxon>Gammaproteobacteria</taxon>
        <taxon>Pseudomonadales</taxon>
        <taxon>Marinobacteraceae</taxon>
        <taxon>Marinobacter</taxon>
    </lineage>
</organism>
<dbReference type="Proteomes" id="UP000011960">
    <property type="component" value="Unassembled WGS sequence"/>
</dbReference>
<dbReference type="EMBL" id="APAT01000015">
    <property type="protein sequence ID" value="EMP55576.1"/>
    <property type="molecule type" value="Genomic_DNA"/>
</dbReference>
<evidence type="ECO:0000259" key="1">
    <source>
        <dbReference type="Pfam" id="PF04230"/>
    </source>
</evidence>
<protein>
    <submittedName>
        <fullName evidence="2">Succinoglycan biosynthesis ketolase</fullName>
    </submittedName>
</protein>
<reference evidence="2 3" key="1">
    <citation type="journal article" date="2013" name="Genome Announc.">
        <title>Genome Sequence of Hydrothermal Arsenic-Respiring Bacterium Marinobacter santoriniensis NKSG1T.</title>
        <authorList>
            <person name="Handley K.M."/>
            <person name="Upton M."/>
            <person name="Beatson S.A."/>
            <person name="Hery M."/>
            <person name="Lloyd J.R."/>
        </authorList>
    </citation>
    <scope>NUCLEOTIDE SEQUENCE [LARGE SCALE GENOMIC DNA]</scope>
    <source>
        <strain evidence="2 3">NKSG1</strain>
    </source>
</reference>
<gene>
    <name evidence="2" type="ORF">MSNKSG1_06883</name>
</gene>